<dbReference type="InterPro" id="IPR049560">
    <property type="entry name" value="MeTrfase_RsmB-F_NOP2_cat"/>
</dbReference>
<dbReference type="InterPro" id="IPR018314">
    <property type="entry name" value="RsmB/NOL1/NOP2-like_CS"/>
</dbReference>
<dbReference type="PANTHER" id="PTHR22807:SF53">
    <property type="entry name" value="RIBOSOMAL RNA SMALL SUBUNIT METHYLTRANSFERASE B-RELATED"/>
    <property type="match status" value="1"/>
</dbReference>
<dbReference type="EMBL" id="BOQE01000001">
    <property type="protein sequence ID" value="GIM47529.1"/>
    <property type="molecule type" value="Genomic_DNA"/>
</dbReference>
<dbReference type="NCBIfam" id="NF011494">
    <property type="entry name" value="PRK14902.1"/>
    <property type="match status" value="1"/>
</dbReference>
<keyword evidence="7 14" id="KW-0489">Methyltransferase</keyword>
<evidence type="ECO:0000256" key="11">
    <source>
        <dbReference type="ARBA" id="ARBA00030399"/>
    </source>
</evidence>
<dbReference type="InterPro" id="IPR029063">
    <property type="entry name" value="SAM-dependent_MTases_sf"/>
</dbReference>
<dbReference type="PROSITE" id="PS01153">
    <property type="entry name" value="NOL1_NOP2_SUN"/>
    <property type="match status" value="1"/>
</dbReference>
<dbReference type="PROSITE" id="PS51686">
    <property type="entry name" value="SAM_MT_RSMB_NOP"/>
    <property type="match status" value="1"/>
</dbReference>
<evidence type="ECO:0000256" key="3">
    <source>
        <dbReference type="ARBA" id="ARBA00007494"/>
    </source>
</evidence>
<comment type="subcellular location">
    <subcellularLocation>
        <location evidence="2">Cytoplasm</location>
    </subcellularLocation>
</comment>
<dbReference type="Gene3D" id="3.30.70.1170">
    <property type="entry name" value="Sun protein, domain 3"/>
    <property type="match status" value="1"/>
</dbReference>
<dbReference type="InterPro" id="IPR023267">
    <property type="entry name" value="RCMT"/>
</dbReference>
<dbReference type="AlphaFoldDB" id="A0AAV4LJE5"/>
<feature type="domain" description="SAM-dependent MTase RsmB/NOP-type" evidence="15">
    <location>
        <begin position="169"/>
        <end position="445"/>
    </location>
</feature>
<dbReference type="RefSeq" id="WP_282200497.1">
    <property type="nucleotide sequence ID" value="NZ_BOQE01000001.1"/>
</dbReference>
<evidence type="ECO:0000256" key="4">
    <source>
        <dbReference type="ARBA" id="ARBA00012140"/>
    </source>
</evidence>
<evidence type="ECO:0000313" key="17">
    <source>
        <dbReference type="Proteomes" id="UP001057291"/>
    </source>
</evidence>
<evidence type="ECO:0000256" key="14">
    <source>
        <dbReference type="PROSITE-ProRule" id="PRU01023"/>
    </source>
</evidence>
<dbReference type="InterPro" id="IPR004573">
    <property type="entry name" value="rRNA_ssu_MeTfrase_B"/>
</dbReference>
<proteinExistence type="inferred from homology"/>
<dbReference type="GO" id="GO:0005737">
    <property type="term" value="C:cytoplasm"/>
    <property type="evidence" value="ECO:0007669"/>
    <property type="project" value="UniProtKB-SubCell"/>
</dbReference>
<feature type="binding site" evidence="14">
    <location>
        <begin position="259"/>
        <end position="265"/>
    </location>
    <ligand>
        <name>S-adenosyl-L-methionine</name>
        <dbReference type="ChEBI" id="CHEBI:59789"/>
    </ligand>
</feature>
<keyword evidence="17" id="KW-1185">Reference proteome</keyword>
<evidence type="ECO:0000256" key="1">
    <source>
        <dbReference type="ARBA" id="ARBA00002724"/>
    </source>
</evidence>
<protein>
    <recommendedName>
        <fullName evidence="4">16S rRNA (cytosine(967)-C(5))-methyltransferase</fullName>
        <ecNumber evidence="4">2.1.1.176</ecNumber>
    </recommendedName>
    <alternativeName>
        <fullName evidence="11">16S rRNA m5C967 methyltransferase</fullName>
    </alternativeName>
    <alternativeName>
        <fullName evidence="12">rRNA (cytosine-C(5)-)-methyltransferase RsmB</fullName>
    </alternativeName>
</protein>
<dbReference type="NCBIfam" id="TIGR00563">
    <property type="entry name" value="rsmB"/>
    <property type="match status" value="1"/>
</dbReference>
<comment type="similarity">
    <text evidence="3 14">Belongs to the class I-like SAM-binding methyltransferase superfamily. RsmB/NOP family.</text>
</comment>
<evidence type="ECO:0000256" key="10">
    <source>
        <dbReference type="ARBA" id="ARBA00022884"/>
    </source>
</evidence>
<reference evidence="16" key="1">
    <citation type="journal article" date="2023" name="Int. J. Syst. Evol. Microbiol.">
        <title>Collibacillus ludicampi gen. nov., sp. nov., a new soil bacterium of the family Alicyclobacillaceae.</title>
        <authorList>
            <person name="Jojima T."/>
            <person name="Ioku Y."/>
            <person name="Fukuta Y."/>
            <person name="Shirasaka N."/>
            <person name="Matsumura Y."/>
            <person name="Mori M."/>
        </authorList>
    </citation>
    <scope>NUCLEOTIDE SEQUENCE</scope>
    <source>
        <strain evidence="16">TP075</strain>
    </source>
</reference>
<dbReference type="InterPro" id="IPR054728">
    <property type="entry name" value="RsmB-like_ferredoxin"/>
</dbReference>
<comment type="function">
    <text evidence="1">Specifically methylates the cytosine at position 967 (m5C967) of 16S rRNA.</text>
</comment>
<dbReference type="GO" id="GO:0008649">
    <property type="term" value="F:rRNA methyltransferase activity"/>
    <property type="evidence" value="ECO:0007669"/>
    <property type="project" value="InterPro"/>
</dbReference>
<dbReference type="GO" id="GO:0003723">
    <property type="term" value="F:RNA binding"/>
    <property type="evidence" value="ECO:0007669"/>
    <property type="project" value="UniProtKB-UniRule"/>
</dbReference>
<evidence type="ECO:0000256" key="9">
    <source>
        <dbReference type="ARBA" id="ARBA00022691"/>
    </source>
</evidence>
<dbReference type="Pfam" id="PF22458">
    <property type="entry name" value="RsmF-B_ferredox"/>
    <property type="match status" value="1"/>
</dbReference>
<dbReference type="PRINTS" id="PR02008">
    <property type="entry name" value="RCMTFAMILY"/>
</dbReference>
<keyword evidence="10 14" id="KW-0694">RNA-binding</keyword>
<sequence length="445" mass="50044">MKTVREVALDVLLSIETQDAYSNLALQNALRKNRFTPQDTALCTEIVYGTVQRLNTIDAYIRPRSKQPLERLEPWVRNLLRLTVYQLKWLDRVPAFAAIHEAVEIAKRRNPRAAGFLNAVLRAVQRQPDLKVPSPEDDPVRYLSIVHSHPDWLVRSWIRSYGFAETKAMCEANNGRPSLSLRANRCRITTDELLDILLKEGFNAKASLVSPDGVVLQNGGDVTKLRAFREGYCTVQDESSMLVAPFLAPKPGMRILDACAAPGGKTTHLAEQMGDEGEVVATDIHQHKVELIRTAAKRLGLTSIRALAGDIREQISQLGKFDAILLDAPCSGFGVIRRKPDLKWKKKPSDVRAIRKIQQELLRTVADSLHTGGILVYSTCTVGPEENIDVIREFLQERDDFQIDAPEPYLPAHVCQRARIAERTVQILPHDFGSDGFFMVRLRKM</sequence>
<dbReference type="Proteomes" id="UP001057291">
    <property type="component" value="Unassembled WGS sequence"/>
</dbReference>
<dbReference type="EC" id="2.1.1.176" evidence="4"/>
<dbReference type="Gene3D" id="3.40.50.150">
    <property type="entry name" value="Vaccinia Virus protein VP39"/>
    <property type="match status" value="1"/>
</dbReference>
<dbReference type="GO" id="GO:0006355">
    <property type="term" value="P:regulation of DNA-templated transcription"/>
    <property type="evidence" value="ECO:0007669"/>
    <property type="project" value="InterPro"/>
</dbReference>
<gene>
    <name evidence="16" type="ORF">DNHGIG_30780</name>
</gene>
<dbReference type="CDD" id="cd02440">
    <property type="entry name" value="AdoMet_MTases"/>
    <property type="match status" value="1"/>
</dbReference>
<dbReference type="Gene3D" id="1.10.940.10">
    <property type="entry name" value="NusB-like"/>
    <property type="match status" value="1"/>
</dbReference>
<keyword evidence="9 14" id="KW-0949">S-adenosyl-L-methionine</keyword>
<name>A0AAV4LJE5_9BACL</name>
<evidence type="ECO:0000256" key="8">
    <source>
        <dbReference type="ARBA" id="ARBA00022679"/>
    </source>
</evidence>
<evidence type="ECO:0000256" key="5">
    <source>
        <dbReference type="ARBA" id="ARBA00022490"/>
    </source>
</evidence>
<dbReference type="PANTHER" id="PTHR22807">
    <property type="entry name" value="NOP2 YEAST -RELATED NOL1/NOP2/FMU SUN DOMAIN-CONTAINING"/>
    <property type="match status" value="1"/>
</dbReference>
<comment type="caution">
    <text evidence="16">The sequence shown here is derived from an EMBL/GenBank/DDBJ whole genome shotgun (WGS) entry which is preliminary data.</text>
</comment>
<evidence type="ECO:0000259" key="15">
    <source>
        <dbReference type="PROSITE" id="PS51686"/>
    </source>
</evidence>
<keyword evidence="6" id="KW-0698">rRNA processing</keyword>
<evidence type="ECO:0000313" key="16">
    <source>
        <dbReference type="EMBL" id="GIM47529.1"/>
    </source>
</evidence>
<dbReference type="SUPFAM" id="SSF53335">
    <property type="entry name" value="S-adenosyl-L-methionine-dependent methyltransferases"/>
    <property type="match status" value="1"/>
</dbReference>
<evidence type="ECO:0000256" key="2">
    <source>
        <dbReference type="ARBA" id="ARBA00004496"/>
    </source>
</evidence>
<dbReference type="FunFam" id="3.30.70.1170:FF:000003">
    <property type="entry name" value="16S rRNA (Cytosine(967)-C(5))-methyltransferase RsmB"/>
    <property type="match status" value="1"/>
</dbReference>
<feature type="binding site" evidence="14">
    <location>
        <position position="327"/>
    </location>
    <ligand>
        <name>S-adenosyl-L-methionine</name>
        <dbReference type="ChEBI" id="CHEBI:59789"/>
    </ligand>
</feature>
<evidence type="ECO:0000256" key="12">
    <source>
        <dbReference type="ARBA" id="ARBA00031088"/>
    </source>
</evidence>
<keyword evidence="8 14" id="KW-0808">Transferase</keyword>
<feature type="active site" description="Nucleophile" evidence="14">
    <location>
        <position position="380"/>
    </location>
</feature>
<comment type="catalytic activity">
    <reaction evidence="13">
        <text>cytidine(967) in 16S rRNA + S-adenosyl-L-methionine = 5-methylcytidine(967) in 16S rRNA + S-adenosyl-L-homocysteine + H(+)</text>
        <dbReference type="Rhea" id="RHEA:42748"/>
        <dbReference type="Rhea" id="RHEA-COMP:10219"/>
        <dbReference type="Rhea" id="RHEA-COMP:10220"/>
        <dbReference type="ChEBI" id="CHEBI:15378"/>
        <dbReference type="ChEBI" id="CHEBI:57856"/>
        <dbReference type="ChEBI" id="CHEBI:59789"/>
        <dbReference type="ChEBI" id="CHEBI:74483"/>
        <dbReference type="ChEBI" id="CHEBI:82748"/>
        <dbReference type="EC" id="2.1.1.176"/>
    </reaction>
</comment>
<dbReference type="Pfam" id="PF01189">
    <property type="entry name" value="Methyltr_RsmB-F"/>
    <property type="match status" value="1"/>
</dbReference>
<dbReference type="SUPFAM" id="SSF48013">
    <property type="entry name" value="NusB-like"/>
    <property type="match status" value="1"/>
</dbReference>
<dbReference type="InterPro" id="IPR006027">
    <property type="entry name" value="NusB_RsmB_TIM44"/>
</dbReference>
<dbReference type="Pfam" id="PF01029">
    <property type="entry name" value="NusB"/>
    <property type="match status" value="1"/>
</dbReference>
<dbReference type="InterPro" id="IPR035926">
    <property type="entry name" value="NusB-like_sf"/>
</dbReference>
<dbReference type="FunFam" id="3.40.50.150:FF:000257">
    <property type="entry name" value="16S rRNA methyltransferase"/>
    <property type="match status" value="1"/>
</dbReference>
<feature type="binding site" evidence="14">
    <location>
        <position position="283"/>
    </location>
    <ligand>
        <name>S-adenosyl-L-methionine</name>
        <dbReference type="ChEBI" id="CHEBI:59789"/>
    </ligand>
</feature>
<dbReference type="InterPro" id="IPR001678">
    <property type="entry name" value="MeTrfase_RsmB-F_NOP2_dom"/>
</dbReference>
<evidence type="ECO:0000256" key="6">
    <source>
        <dbReference type="ARBA" id="ARBA00022552"/>
    </source>
</evidence>
<evidence type="ECO:0000256" key="13">
    <source>
        <dbReference type="ARBA" id="ARBA00047283"/>
    </source>
</evidence>
<organism evidence="16 17">
    <name type="scientific">Collibacillus ludicampi</name>
    <dbReference type="NCBI Taxonomy" id="2771369"/>
    <lineage>
        <taxon>Bacteria</taxon>
        <taxon>Bacillati</taxon>
        <taxon>Bacillota</taxon>
        <taxon>Bacilli</taxon>
        <taxon>Bacillales</taxon>
        <taxon>Alicyclobacillaceae</taxon>
        <taxon>Collibacillus</taxon>
    </lineage>
</organism>
<accession>A0AAV4LJE5</accession>
<keyword evidence="5" id="KW-0963">Cytoplasm</keyword>
<evidence type="ECO:0000256" key="7">
    <source>
        <dbReference type="ARBA" id="ARBA00022603"/>
    </source>
</evidence>
<feature type="binding site" evidence="14">
    <location>
        <position position="310"/>
    </location>
    <ligand>
        <name>S-adenosyl-L-methionine</name>
        <dbReference type="ChEBI" id="CHEBI:59789"/>
    </ligand>
</feature>
<dbReference type="FunFam" id="1.10.940.10:FF:000006">
    <property type="entry name" value="16S rRNA (Cytosine(967)-C(5))-methyltransferase RsmB"/>
    <property type="match status" value="1"/>
</dbReference>